<protein>
    <submittedName>
        <fullName evidence="1">Uncharacterized protein</fullName>
    </submittedName>
</protein>
<keyword evidence="2" id="KW-1185">Reference proteome</keyword>
<proteinExistence type="predicted"/>
<organism evidence="1 2">
    <name type="scientific">Trichogramma brassicae</name>
    <dbReference type="NCBI Taxonomy" id="86971"/>
    <lineage>
        <taxon>Eukaryota</taxon>
        <taxon>Metazoa</taxon>
        <taxon>Ecdysozoa</taxon>
        <taxon>Arthropoda</taxon>
        <taxon>Hexapoda</taxon>
        <taxon>Insecta</taxon>
        <taxon>Pterygota</taxon>
        <taxon>Neoptera</taxon>
        <taxon>Endopterygota</taxon>
        <taxon>Hymenoptera</taxon>
        <taxon>Apocrita</taxon>
        <taxon>Proctotrupomorpha</taxon>
        <taxon>Chalcidoidea</taxon>
        <taxon>Trichogrammatidae</taxon>
        <taxon>Trichogramma</taxon>
    </lineage>
</organism>
<evidence type="ECO:0000313" key="1">
    <source>
        <dbReference type="EMBL" id="CAB0030350.1"/>
    </source>
</evidence>
<sequence>MLYIGLCYIGVQCGRKARVCHNSSLCVHQWSESRPLHHRSARARRAEPRRPISRTEIGARLRARESCAFSFRSNDDRTRSGEHRPCAQPGECQCTISNVSPIRRRIRRVLPRQARRRRSENERIGDWTVAEERRKFLRVMYNRGWSWRATAEPLPLPDLREVLSREEIDRHLVDCLEYESESFELRTSWQRGVIIHVQAGASHHRDSSRLLNRHLGQYSSYVGSFSASSDRNWINS</sequence>
<gene>
    <name evidence="1" type="ORF">TBRA_LOCUS2356</name>
</gene>
<dbReference type="EMBL" id="CADCXV010000458">
    <property type="protein sequence ID" value="CAB0030350.1"/>
    <property type="molecule type" value="Genomic_DNA"/>
</dbReference>
<dbReference type="Proteomes" id="UP000479190">
    <property type="component" value="Unassembled WGS sequence"/>
</dbReference>
<reference evidence="1 2" key="1">
    <citation type="submission" date="2020-02" db="EMBL/GenBank/DDBJ databases">
        <authorList>
            <person name="Ferguson B K."/>
        </authorList>
    </citation>
    <scope>NUCLEOTIDE SEQUENCE [LARGE SCALE GENOMIC DNA]</scope>
</reference>
<evidence type="ECO:0000313" key="2">
    <source>
        <dbReference type="Proteomes" id="UP000479190"/>
    </source>
</evidence>
<name>A0A6H5HYR0_9HYME</name>
<dbReference type="AlphaFoldDB" id="A0A6H5HYR0"/>
<accession>A0A6H5HYR0</accession>